<organism evidence="2">
    <name type="scientific">Rhodopseudomonas palustris (strain BisA53)</name>
    <dbReference type="NCBI Taxonomy" id="316055"/>
    <lineage>
        <taxon>Bacteria</taxon>
        <taxon>Pseudomonadati</taxon>
        <taxon>Pseudomonadota</taxon>
        <taxon>Alphaproteobacteria</taxon>
        <taxon>Hyphomicrobiales</taxon>
        <taxon>Nitrobacteraceae</taxon>
        <taxon>Rhodopseudomonas</taxon>
    </lineage>
</organism>
<accession>Q07V60</accession>
<keyword evidence="1" id="KW-0472">Membrane</keyword>
<proteinExistence type="predicted"/>
<keyword evidence="1" id="KW-0812">Transmembrane</keyword>
<protein>
    <submittedName>
        <fullName evidence="2">Uncharacterized protein</fullName>
    </submittedName>
</protein>
<dbReference type="EMBL" id="CP000463">
    <property type="protein sequence ID" value="ABJ04174.1"/>
    <property type="molecule type" value="Genomic_DNA"/>
</dbReference>
<name>Q07V60_RHOP5</name>
<keyword evidence="1" id="KW-1133">Transmembrane helix</keyword>
<evidence type="ECO:0000256" key="1">
    <source>
        <dbReference type="SAM" id="Phobius"/>
    </source>
</evidence>
<feature type="transmembrane region" description="Helical" evidence="1">
    <location>
        <begin position="50"/>
        <end position="75"/>
    </location>
</feature>
<dbReference type="KEGG" id="rpe:RPE_0214"/>
<evidence type="ECO:0000313" key="2">
    <source>
        <dbReference type="EMBL" id="ABJ04174.1"/>
    </source>
</evidence>
<reference evidence="2" key="1">
    <citation type="submission" date="2006-09" db="EMBL/GenBank/DDBJ databases">
        <title>Complete sequence of Rhodopseudomonas palustris BisA53.</title>
        <authorList>
            <consortium name="US DOE Joint Genome Institute"/>
            <person name="Copeland A."/>
            <person name="Lucas S."/>
            <person name="Lapidus A."/>
            <person name="Barry K."/>
            <person name="Detter J.C."/>
            <person name="Glavina del Rio T."/>
            <person name="Hammon N."/>
            <person name="Israni S."/>
            <person name="Dalin E."/>
            <person name="Tice H."/>
            <person name="Pitluck S."/>
            <person name="Chain P."/>
            <person name="Malfatti S."/>
            <person name="Shin M."/>
            <person name="Vergez L."/>
            <person name="Schmutz J."/>
            <person name="Larimer F."/>
            <person name="Land M."/>
            <person name="Hauser L."/>
            <person name="Pelletier D.A."/>
            <person name="Kyrpides N."/>
            <person name="Kim E."/>
            <person name="Harwood C.S."/>
            <person name="Oda Y."/>
            <person name="Richardson P."/>
        </authorList>
    </citation>
    <scope>NUCLEOTIDE SEQUENCE [LARGE SCALE GENOMIC DNA]</scope>
    <source>
        <strain evidence="2">BisA53</strain>
    </source>
</reference>
<dbReference type="HOGENOM" id="CLU_195326_0_0_5"/>
<feature type="transmembrane region" description="Helical" evidence="1">
    <location>
        <begin position="12"/>
        <end position="38"/>
    </location>
</feature>
<dbReference type="OrthoDB" id="9944134at2"/>
<gene>
    <name evidence="2" type="ordered locus">RPE_0214</name>
</gene>
<dbReference type="AlphaFoldDB" id="Q07V60"/>
<sequence length="81" mass="8537">MSDLGKTERLKLIATLFNTVAAAAITIGILSPILPAFFDGTLFTKDFSGFGSGFVICICAAVALHLIGQGFLTVLDEIDED</sequence>